<name>A0A919YI20_9BACL</name>
<evidence type="ECO:0000256" key="1">
    <source>
        <dbReference type="SAM" id="MobiDB-lite"/>
    </source>
</evidence>
<dbReference type="EMBL" id="BORT01000024">
    <property type="protein sequence ID" value="GIO49728.1"/>
    <property type="molecule type" value="Genomic_DNA"/>
</dbReference>
<evidence type="ECO:0000313" key="3">
    <source>
        <dbReference type="Proteomes" id="UP000682811"/>
    </source>
</evidence>
<proteinExistence type="predicted"/>
<dbReference type="AlphaFoldDB" id="A0A919YI20"/>
<keyword evidence="3" id="KW-1185">Reference proteome</keyword>
<feature type="compositionally biased region" description="Basic and acidic residues" evidence="1">
    <location>
        <begin position="1"/>
        <end position="12"/>
    </location>
</feature>
<dbReference type="RefSeq" id="WP_194229995.1">
    <property type="nucleotide sequence ID" value="NZ_AP025343.1"/>
</dbReference>
<feature type="region of interest" description="Disordered" evidence="1">
    <location>
        <begin position="1"/>
        <end position="31"/>
    </location>
</feature>
<dbReference type="Proteomes" id="UP000682811">
    <property type="component" value="Unassembled WGS sequence"/>
</dbReference>
<gene>
    <name evidence="2" type="ORF">J34TS1_44930</name>
</gene>
<organism evidence="2 3">
    <name type="scientific">Paenibacillus azoreducens</name>
    <dbReference type="NCBI Taxonomy" id="116718"/>
    <lineage>
        <taxon>Bacteria</taxon>
        <taxon>Bacillati</taxon>
        <taxon>Bacillota</taxon>
        <taxon>Bacilli</taxon>
        <taxon>Bacillales</taxon>
        <taxon>Paenibacillaceae</taxon>
        <taxon>Paenibacillus</taxon>
    </lineage>
</organism>
<protein>
    <submittedName>
        <fullName evidence="2">Uncharacterized protein</fullName>
    </submittedName>
</protein>
<reference evidence="2 3" key="1">
    <citation type="submission" date="2021-03" db="EMBL/GenBank/DDBJ databases">
        <title>Antimicrobial resistance genes in bacteria isolated from Japanese honey, and their potential for conferring macrolide and lincosamide resistance in the American foulbrood pathogen Paenibacillus larvae.</title>
        <authorList>
            <person name="Okamoto M."/>
            <person name="Kumagai M."/>
            <person name="Kanamori H."/>
            <person name="Takamatsu D."/>
        </authorList>
    </citation>
    <scope>NUCLEOTIDE SEQUENCE [LARGE SCALE GENOMIC DNA]</scope>
    <source>
        <strain evidence="2 3">J34TS1</strain>
    </source>
</reference>
<evidence type="ECO:0000313" key="2">
    <source>
        <dbReference type="EMBL" id="GIO49728.1"/>
    </source>
</evidence>
<sequence length="54" mass="6349">MDKHQRHEEERFPGLSPIPDPETENPSSTTMIEEILDEFSKEANERKKRDAQHS</sequence>
<accession>A0A919YI20</accession>
<comment type="caution">
    <text evidence="2">The sequence shown here is derived from an EMBL/GenBank/DDBJ whole genome shotgun (WGS) entry which is preliminary data.</text>
</comment>